<dbReference type="GO" id="GO:0005886">
    <property type="term" value="C:plasma membrane"/>
    <property type="evidence" value="ECO:0007669"/>
    <property type="project" value="UniProtKB-SubCell"/>
</dbReference>
<evidence type="ECO:0000256" key="5">
    <source>
        <dbReference type="ARBA" id="ARBA00022989"/>
    </source>
</evidence>
<reference evidence="9" key="1">
    <citation type="submission" date="2021-01" db="UniProtKB">
        <authorList>
            <consortium name="EnsemblPlants"/>
        </authorList>
    </citation>
    <scope>IDENTIFICATION</scope>
</reference>
<dbReference type="InterPro" id="IPR006459">
    <property type="entry name" value="CASP/CASPL"/>
</dbReference>
<evidence type="ECO:0000256" key="4">
    <source>
        <dbReference type="ARBA" id="ARBA00022692"/>
    </source>
</evidence>
<name>A0A7N0UKD1_KALFE</name>
<evidence type="ECO:0000259" key="8">
    <source>
        <dbReference type="Pfam" id="PF04535"/>
    </source>
</evidence>
<dbReference type="NCBIfam" id="TIGR01569">
    <property type="entry name" value="A_tha_TIGR01569"/>
    <property type="match status" value="1"/>
</dbReference>
<organism evidence="9 10">
    <name type="scientific">Kalanchoe fedtschenkoi</name>
    <name type="common">Lavender scallops</name>
    <name type="synonym">South American air plant</name>
    <dbReference type="NCBI Taxonomy" id="63787"/>
    <lineage>
        <taxon>Eukaryota</taxon>
        <taxon>Viridiplantae</taxon>
        <taxon>Streptophyta</taxon>
        <taxon>Embryophyta</taxon>
        <taxon>Tracheophyta</taxon>
        <taxon>Spermatophyta</taxon>
        <taxon>Magnoliopsida</taxon>
        <taxon>eudicotyledons</taxon>
        <taxon>Gunneridae</taxon>
        <taxon>Pentapetalae</taxon>
        <taxon>Saxifragales</taxon>
        <taxon>Crassulaceae</taxon>
        <taxon>Kalanchoe</taxon>
    </lineage>
</organism>
<evidence type="ECO:0000313" key="10">
    <source>
        <dbReference type="Proteomes" id="UP000594263"/>
    </source>
</evidence>
<comment type="similarity">
    <text evidence="2 7">Belongs to the Casparian strip membrane proteins (CASP) family.</text>
</comment>
<sequence length="192" mass="20582">MKSGPVEYAVEAAEHDSSSSSSPRRGLSILDFVIRVAAFVGTLASGIAMGTTDQRLPFFTRFIQFKAEYDDLPALTFFVAANGVVSAYLLILGMPLSVLHIIRTGVTKSRVLLIIFDTVMLALLAAAASAAASIVYLAHKGNPKTNWLAICQQFRFFCRRISGSLIGSFGAMVLLAALIILSAIAVSRRPRG</sequence>
<evidence type="ECO:0000256" key="6">
    <source>
        <dbReference type="ARBA" id="ARBA00023136"/>
    </source>
</evidence>
<feature type="transmembrane region" description="Helical" evidence="7">
    <location>
        <begin position="72"/>
        <end position="99"/>
    </location>
</feature>
<keyword evidence="10" id="KW-1185">Reference proteome</keyword>
<keyword evidence="6 7" id="KW-0472">Membrane</keyword>
<evidence type="ECO:0000256" key="1">
    <source>
        <dbReference type="ARBA" id="ARBA00004651"/>
    </source>
</evidence>
<dbReference type="InterPro" id="IPR044173">
    <property type="entry name" value="CASPL"/>
</dbReference>
<feature type="transmembrane region" description="Helical" evidence="7">
    <location>
        <begin position="165"/>
        <end position="186"/>
    </location>
</feature>
<dbReference type="InterPro" id="IPR006702">
    <property type="entry name" value="CASP_dom"/>
</dbReference>
<comment type="subunit">
    <text evidence="7">Homodimer and heterodimers.</text>
</comment>
<comment type="subcellular location">
    <subcellularLocation>
        <location evidence="1 7">Cell membrane</location>
        <topology evidence="1 7">Multi-pass membrane protein</topology>
    </subcellularLocation>
</comment>
<dbReference type="PANTHER" id="PTHR36488:SF12">
    <property type="entry name" value="CASP-LIKE PROTEIN"/>
    <property type="match status" value="1"/>
</dbReference>
<evidence type="ECO:0000256" key="3">
    <source>
        <dbReference type="ARBA" id="ARBA00022475"/>
    </source>
</evidence>
<dbReference type="AlphaFoldDB" id="A0A7N0UKD1"/>
<dbReference type="EnsemblPlants" id="Kaladp0071s0093.1.v1.1">
    <property type="protein sequence ID" value="Kaladp0071s0093.1.v1.1"/>
    <property type="gene ID" value="Kaladp0071s0093.v1.1"/>
</dbReference>
<evidence type="ECO:0000256" key="2">
    <source>
        <dbReference type="ARBA" id="ARBA00007651"/>
    </source>
</evidence>
<feature type="transmembrane region" description="Helical" evidence="7">
    <location>
        <begin position="32"/>
        <end position="52"/>
    </location>
</feature>
<keyword evidence="3 7" id="KW-1003">Cell membrane</keyword>
<accession>A0A7N0UKD1</accession>
<dbReference type="OMA" id="ANWLSIC"/>
<proteinExistence type="inferred from homology"/>
<keyword evidence="4 7" id="KW-0812">Transmembrane</keyword>
<dbReference type="Pfam" id="PF04535">
    <property type="entry name" value="CASP_dom"/>
    <property type="match status" value="1"/>
</dbReference>
<evidence type="ECO:0000256" key="7">
    <source>
        <dbReference type="RuleBase" id="RU361233"/>
    </source>
</evidence>
<evidence type="ECO:0000313" key="9">
    <source>
        <dbReference type="EnsemblPlants" id="Kaladp0071s0093.1.v1.1"/>
    </source>
</evidence>
<keyword evidence="5 7" id="KW-1133">Transmembrane helix</keyword>
<protein>
    <recommendedName>
        <fullName evidence="7">CASP-like protein</fullName>
    </recommendedName>
</protein>
<dbReference type="Gramene" id="Kaladp0071s0093.1.v1.1">
    <property type="protein sequence ID" value="Kaladp0071s0093.1.v1.1"/>
    <property type="gene ID" value="Kaladp0071s0093.v1.1"/>
</dbReference>
<dbReference type="Proteomes" id="UP000594263">
    <property type="component" value="Unplaced"/>
</dbReference>
<feature type="domain" description="Casparian strip membrane protein" evidence="8">
    <location>
        <begin position="25"/>
        <end position="174"/>
    </location>
</feature>
<dbReference type="PANTHER" id="PTHR36488">
    <property type="entry name" value="CASP-LIKE PROTEIN 1U1"/>
    <property type="match status" value="1"/>
</dbReference>
<feature type="transmembrane region" description="Helical" evidence="7">
    <location>
        <begin position="111"/>
        <end position="138"/>
    </location>
</feature>